<feature type="coiled-coil region" evidence="1">
    <location>
        <begin position="361"/>
        <end position="393"/>
    </location>
</feature>
<dbReference type="Pfam" id="PF03478">
    <property type="entry name" value="Beta-prop_KIB1-4"/>
    <property type="match status" value="1"/>
</dbReference>
<evidence type="ECO:0000313" key="3">
    <source>
        <dbReference type="EMBL" id="CAL1410331.1"/>
    </source>
</evidence>
<keyword evidence="1" id="KW-0175">Coiled coil</keyword>
<keyword evidence="4" id="KW-1185">Reference proteome</keyword>
<dbReference type="PANTHER" id="PTHR40891:SF1">
    <property type="entry name" value="DUF295 DOMAIN-CONTAINING PROTEIN"/>
    <property type="match status" value="1"/>
</dbReference>
<dbReference type="Proteomes" id="UP001497516">
    <property type="component" value="Chromosome 9"/>
</dbReference>
<organism evidence="3 4">
    <name type="scientific">Linum trigynum</name>
    <dbReference type="NCBI Taxonomy" id="586398"/>
    <lineage>
        <taxon>Eukaryota</taxon>
        <taxon>Viridiplantae</taxon>
        <taxon>Streptophyta</taxon>
        <taxon>Embryophyta</taxon>
        <taxon>Tracheophyta</taxon>
        <taxon>Spermatophyta</taxon>
        <taxon>Magnoliopsida</taxon>
        <taxon>eudicotyledons</taxon>
        <taxon>Gunneridae</taxon>
        <taxon>Pentapetalae</taxon>
        <taxon>rosids</taxon>
        <taxon>fabids</taxon>
        <taxon>Malpighiales</taxon>
        <taxon>Linaceae</taxon>
        <taxon>Linum</taxon>
    </lineage>
</organism>
<evidence type="ECO:0000313" key="4">
    <source>
        <dbReference type="Proteomes" id="UP001497516"/>
    </source>
</evidence>
<dbReference type="PANTHER" id="PTHR40891">
    <property type="entry name" value="DUF295 DOMAIN-CONTAINING PROTEIN"/>
    <property type="match status" value="1"/>
</dbReference>
<evidence type="ECO:0000259" key="2">
    <source>
        <dbReference type="Pfam" id="PF03478"/>
    </source>
</evidence>
<dbReference type="EMBL" id="OZ034822">
    <property type="protein sequence ID" value="CAL1410331.1"/>
    <property type="molecule type" value="Genomic_DNA"/>
</dbReference>
<feature type="domain" description="KIB1-4 beta-propeller" evidence="2">
    <location>
        <begin position="27"/>
        <end position="300"/>
    </location>
</feature>
<proteinExistence type="predicted"/>
<accession>A0AAV2GHT6</accession>
<gene>
    <name evidence="3" type="ORF">LTRI10_LOCUS49761</name>
</gene>
<dbReference type="InterPro" id="IPR005174">
    <property type="entry name" value="KIB1-4_b-propeller"/>
</dbReference>
<protein>
    <recommendedName>
        <fullName evidence="2">KIB1-4 beta-propeller domain-containing protein</fullName>
    </recommendedName>
</protein>
<reference evidence="3 4" key="1">
    <citation type="submission" date="2024-04" db="EMBL/GenBank/DDBJ databases">
        <authorList>
            <person name="Fracassetti M."/>
        </authorList>
    </citation>
    <scope>NUCLEOTIDE SEQUENCE [LARGE SCALE GENOMIC DNA]</scope>
</reference>
<evidence type="ECO:0000256" key="1">
    <source>
        <dbReference type="SAM" id="Coils"/>
    </source>
</evidence>
<name>A0AAV2GHT6_9ROSI</name>
<dbReference type="AlphaFoldDB" id="A0AAV2GHT6"/>
<sequence length="449" mass="51645">MIGEEGRSSTGDDEPWLVLFHGQSQVFYSTSNPKQIHRCRIPQFVDSHIIGHSQYGWLILRREIDDTATSFSLLNPVTLETIELPALNNLTGGTFTRCELTCPPSNPNCRVVIANNKTPQLAHCKPGDETWSVQTFSEEFAALYRLVICNQSLYALTANSQLLEITMNNTDDDDDDNNNNSLVASLLVESYPRDLIPRYTERMGYWNLVESGGELLWIILCHRKHSNCELDWVLVHKLDRSSMSWVRVNTLDGRAVFISPNGYSFPDGYSFSCSCNNNNGIKPNCIYFFLSDDYQKLFAFDVERGQALQWKYASSSDDDHDDDEPLLDVAFINYPAGHRTTPRFSLAGVETSEIDPERVQVEVHNETKRVEKEKKKEKENEEVEEEEEALIWKLPREIFTNIAKKLIDCRSFRTCCRKLKSAIPLPPPLYPWFFYFKQYKGDLNFQDLV</sequence>